<keyword evidence="3" id="KW-1185">Reference proteome</keyword>
<dbReference type="RefSeq" id="WP_166049478.1">
    <property type="nucleotide sequence ID" value="NZ_JAAMPJ010000007.1"/>
</dbReference>
<name>A0A7C9RT29_9PSEU</name>
<gene>
    <name evidence="2" type="ORF">G7043_25075</name>
</gene>
<feature type="region of interest" description="Disordered" evidence="1">
    <location>
        <begin position="146"/>
        <end position="172"/>
    </location>
</feature>
<sequence length="210" mass="22683">MAVSAFAFIQQNAANGAVGSPESVAHATVPGTQIGVLPPGETAYVTLWLTNPHANVKAELQPISAGDVVIDTVANPSDKAYCHGQVELSTVGADPHLPTLAKQETNHPHKMIDAVKLKAETDFRCQGMTYHTMWFVHLKAVHQMHERRSRATARRSTRSQHNELDGSTTASTAAAVMGDRIGTFWTPERSRCPRKAAAHHRCCQRCAAAG</sequence>
<dbReference type="AlphaFoldDB" id="A0A7C9RT29"/>
<evidence type="ECO:0000313" key="2">
    <source>
        <dbReference type="EMBL" id="NGY62204.1"/>
    </source>
</evidence>
<comment type="caution">
    <text evidence="2">The sequence shown here is derived from an EMBL/GenBank/DDBJ whole genome shotgun (WGS) entry which is preliminary data.</text>
</comment>
<dbReference type="Proteomes" id="UP000481360">
    <property type="component" value="Unassembled WGS sequence"/>
</dbReference>
<organism evidence="2 3">
    <name type="scientific">Lentzea alba</name>
    <dbReference type="NCBI Taxonomy" id="2714351"/>
    <lineage>
        <taxon>Bacteria</taxon>
        <taxon>Bacillati</taxon>
        <taxon>Actinomycetota</taxon>
        <taxon>Actinomycetes</taxon>
        <taxon>Pseudonocardiales</taxon>
        <taxon>Pseudonocardiaceae</taxon>
        <taxon>Lentzea</taxon>
    </lineage>
</organism>
<evidence type="ECO:0000313" key="3">
    <source>
        <dbReference type="Proteomes" id="UP000481360"/>
    </source>
</evidence>
<protein>
    <submittedName>
        <fullName evidence="2">Uncharacterized protein</fullName>
    </submittedName>
</protein>
<dbReference type="EMBL" id="JAAMPJ010000007">
    <property type="protein sequence ID" value="NGY62204.1"/>
    <property type="molecule type" value="Genomic_DNA"/>
</dbReference>
<reference evidence="2 3" key="1">
    <citation type="submission" date="2020-03" db="EMBL/GenBank/DDBJ databases">
        <title>Isolation and identification of active actinomycetes.</title>
        <authorList>
            <person name="Sun X."/>
        </authorList>
    </citation>
    <scope>NUCLEOTIDE SEQUENCE [LARGE SCALE GENOMIC DNA]</scope>
    <source>
        <strain evidence="2 3">NEAU-D13</strain>
    </source>
</reference>
<accession>A0A7C9RT29</accession>
<feature type="compositionally biased region" description="Basic residues" evidence="1">
    <location>
        <begin position="146"/>
        <end position="158"/>
    </location>
</feature>
<proteinExistence type="predicted"/>
<evidence type="ECO:0000256" key="1">
    <source>
        <dbReference type="SAM" id="MobiDB-lite"/>
    </source>
</evidence>